<dbReference type="GO" id="GO:0015740">
    <property type="term" value="P:C4-dicarboxylate transport"/>
    <property type="evidence" value="ECO:0007669"/>
    <property type="project" value="TreeGrafter"/>
</dbReference>
<accession>A0A8K0VCH3</accession>
<sequence>MVLRRWLLASVENLLVAGFAVMIAMVFGNVVLRYGFGSGITISEEVSRMIFVWLTFGGAFLVARENGHLGVQALVNKMPPLGRLVSRVTVELASLFCMGLLITGCWAQAGLNMANPAPVSGIPLGVTYLAGIACGLGIAGLNLQRLFLLLTGRWVEPEPDLPLPAPPPAPNLGPAQNPDRRPDL</sequence>
<dbReference type="Proteomes" id="UP000648908">
    <property type="component" value="Unassembled WGS sequence"/>
</dbReference>
<evidence type="ECO:0000313" key="13">
    <source>
        <dbReference type="Proteomes" id="UP000648908"/>
    </source>
</evidence>
<evidence type="ECO:0000313" key="12">
    <source>
        <dbReference type="EMBL" id="MBL4918501.1"/>
    </source>
</evidence>
<organism evidence="12 13">
    <name type="scientific">Szabonella alba</name>
    <dbReference type="NCBI Taxonomy" id="2804194"/>
    <lineage>
        <taxon>Bacteria</taxon>
        <taxon>Pseudomonadati</taxon>
        <taxon>Pseudomonadota</taxon>
        <taxon>Alphaproteobacteria</taxon>
        <taxon>Rhodobacterales</taxon>
        <taxon>Paracoccaceae</taxon>
        <taxon>Szabonella</taxon>
    </lineage>
</organism>
<dbReference type="InterPro" id="IPR055348">
    <property type="entry name" value="DctQ"/>
</dbReference>
<dbReference type="AlphaFoldDB" id="A0A8K0VCH3"/>
<dbReference type="Pfam" id="PF04290">
    <property type="entry name" value="DctQ"/>
    <property type="match status" value="1"/>
</dbReference>
<comment type="caution">
    <text evidence="12">The sequence shown here is derived from an EMBL/GenBank/DDBJ whole genome shotgun (WGS) entry which is preliminary data.</text>
</comment>
<evidence type="ECO:0000256" key="2">
    <source>
        <dbReference type="ARBA" id="ARBA00022448"/>
    </source>
</evidence>
<evidence type="ECO:0000259" key="11">
    <source>
        <dbReference type="Pfam" id="PF04290"/>
    </source>
</evidence>
<evidence type="ECO:0000256" key="4">
    <source>
        <dbReference type="ARBA" id="ARBA00022519"/>
    </source>
</evidence>
<evidence type="ECO:0000256" key="9">
    <source>
        <dbReference type="RuleBase" id="RU369079"/>
    </source>
</evidence>
<keyword evidence="13" id="KW-1185">Reference proteome</keyword>
<keyword evidence="6 9" id="KW-1133">Transmembrane helix</keyword>
<comment type="subcellular location">
    <subcellularLocation>
        <location evidence="1 9">Cell inner membrane</location>
        <topology evidence="1 9">Multi-pass membrane protein</topology>
    </subcellularLocation>
</comment>
<keyword evidence="3" id="KW-1003">Cell membrane</keyword>
<keyword evidence="5 9" id="KW-0812">Transmembrane</keyword>
<evidence type="ECO:0000256" key="1">
    <source>
        <dbReference type="ARBA" id="ARBA00004429"/>
    </source>
</evidence>
<dbReference type="EMBL" id="JAESVN010000006">
    <property type="protein sequence ID" value="MBL4918501.1"/>
    <property type="molecule type" value="Genomic_DNA"/>
</dbReference>
<reference evidence="12" key="1">
    <citation type="submission" date="2021-01" db="EMBL/GenBank/DDBJ databases">
        <title>Tabrizicola alba sp. nov. a motile alkaliphilic bacterium isolated from a soda lake.</title>
        <authorList>
            <person name="Szuroczki S."/>
            <person name="Abbaszade G."/>
            <person name="Schumann P."/>
            <person name="Toth E."/>
        </authorList>
    </citation>
    <scope>NUCLEOTIDE SEQUENCE</scope>
    <source>
        <strain evidence="12">DMG-N-6</strain>
    </source>
</reference>
<dbReference type="GO" id="GO:0005886">
    <property type="term" value="C:plasma membrane"/>
    <property type="evidence" value="ECO:0007669"/>
    <property type="project" value="UniProtKB-SubCell"/>
</dbReference>
<dbReference type="PANTHER" id="PTHR35011:SF2">
    <property type="entry name" value="2,3-DIKETO-L-GULONATE TRAP TRANSPORTER SMALL PERMEASE PROTEIN YIAM"/>
    <property type="match status" value="1"/>
</dbReference>
<feature type="transmembrane region" description="Helical" evidence="9">
    <location>
        <begin position="46"/>
        <end position="63"/>
    </location>
</feature>
<dbReference type="RefSeq" id="WP_202689478.1">
    <property type="nucleotide sequence ID" value="NZ_JAESVN010000006.1"/>
</dbReference>
<keyword evidence="4 9" id="KW-0997">Cell inner membrane</keyword>
<feature type="transmembrane region" description="Helical" evidence="9">
    <location>
        <begin position="121"/>
        <end position="143"/>
    </location>
</feature>
<feature type="transmembrane region" description="Helical" evidence="9">
    <location>
        <begin position="84"/>
        <end position="109"/>
    </location>
</feature>
<feature type="transmembrane region" description="Helical" evidence="9">
    <location>
        <begin position="12"/>
        <end position="34"/>
    </location>
</feature>
<evidence type="ECO:0000256" key="6">
    <source>
        <dbReference type="ARBA" id="ARBA00022989"/>
    </source>
</evidence>
<comment type="subunit">
    <text evidence="9">The complex comprises the extracytoplasmic solute receptor protein and the two transmembrane proteins.</text>
</comment>
<feature type="domain" description="Tripartite ATP-independent periplasmic transporters DctQ component" evidence="11">
    <location>
        <begin position="22"/>
        <end position="143"/>
    </location>
</feature>
<keyword evidence="7 9" id="KW-0472">Membrane</keyword>
<evidence type="ECO:0000256" key="5">
    <source>
        <dbReference type="ARBA" id="ARBA00022692"/>
    </source>
</evidence>
<feature type="compositionally biased region" description="Pro residues" evidence="10">
    <location>
        <begin position="160"/>
        <end position="171"/>
    </location>
</feature>
<dbReference type="GO" id="GO:0022857">
    <property type="term" value="F:transmembrane transporter activity"/>
    <property type="evidence" value="ECO:0007669"/>
    <property type="project" value="UniProtKB-UniRule"/>
</dbReference>
<keyword evidence="2 9" id="KW-0813">Transport</keyword>
<comment type="function">
    <text evidence="9">Part of the tripartite ATP-independent periplasmic (TRAP) transport system.</text>
</comment>
<proteinExistence type="inferred from homology"/>
<feature type="region of interest" description="Disordered" evidence="10">
    <location>
        <begin position="159"/>
        <end position="184"/>
    </location>
</feature>
<evidence type="ECO:0000256" key="7">
    <source>
        <dbReference type="ARBA" id="ARBA00023136"/>
    </source>
</evidence>
<evidence type="ECO:0000256" key="10">
    <source>
        <dbReference type="SAM" id="MobiDB-lite"/>
    </source>
</evidence>
<evidence type="ECO:0000256" key="3">
    <source>
        <dbReference type="ARBA" id="ARBA00022475"/>
    </source>
</evidence>
<name>A0A8K0VCH3_9RHOB</name>
<protein>
    <recommendedName>
        <fullName evidence="9">TRAP transporter small permease protein</fullName>
    </recommendedName>
</protein>
<evidence type="ECO:0000256" key="8">
    <source>
        <dbReference type="ARBA" id="ARBA00038436"/>
    </source>
</evidence>
<comment type="similarity">
    <text evidence="8 9">Belongs to the TRAP transporter small permease family.</text>
</comment>
<dbReference type="InterPro" id="IPR007387">
    <property type="entry name" value="TRAP_DctQ"/>
</dbReference>
<dbReference type="PANTHER" id="PTHR35011">
    <property type="entry name" value="2,3-DIKETO-L-GULONATE TRAP TRANSPORTER SMALL PERMEASE PROTEIN YIAM"/>
    <property type="match status" value="1"/>
</dbReference>
<gene>
    <name evidence="12" type="ORF">JL811_14850</name>
</gene>